<accession>A0A9W6CYH3</accession>
<gene>
    <name evidence="1" type="ORF">ARHIZOSPH14_17890</name>
</gene>
<protein>
    <recommendedName>
        <fullName evidence="3">Glutaminase</fullName>
    </recommendedName>
</protein>
<comment type="caution">
    <text evidence="1">The sequence shown here is derived from an EMBL/GenBank/DDBJ whole genome shotgun (WGS) entry which is preliminary data.</text>
</comment>
<evidence type="ECO:0000313" key="1">
    <source>
        <dbReference type="EMBL" id="GLI27547.1"/>
    </source>
</evidence>
<name>A0A9W6CYH3_9MICO</name>
<dbReference type="Proteomes" id="UP001144396">
    <property type="component" value="Unassembled WGS sequence"/>
</dbReference>
<dbReference type="EMBL" id="BSDP01000001">
    <property type="protein sequence ID" value="GLI27547.1"/>
    <property type="molecule type" value="Genomic_DNA"/>
</dbReference>
<proteinExistence type="predicted"/>
<organism evidence="1 2">
    <name type="scientific">Agromyces rhizosphaerae</name>
    <dbReference type="NCBI Taxonomy" id="88374"/>
    <lineage>
        <taxon>Bacteria</taxon>
        <taxon>Bacillati</taxon>
        <taxon>Actinomycetota</taxon>
        <taxon>Actinomycetes</taxon>
        <taxon>Micrococcales</taxon>
        <taxon>Microbacteriaceae</taxon>
        <taxon>Agromyces</taxon>
    </lineage>
</organism>
<sequence length="159" mass="17354">MAAREALVAADARDEALAVFEPSRRVLGIARKPKMRPVGRVWRLGVLLVGTDGTLHATGEVTRATPPGRATFQANSAEVRRVYRAAAFDGPFARDETVNFHTRELPLDPAALAASDGPLLLRDGELLVRWNPSFDDAVIPFDRYLADRLDLLLDPPEGA</sequence>
<evidence type="ECO:0000313" key="2">
    <source>
        <dbReference type="Proteomes" id="UP001144396"/>
    </source>
</evidence>
<evidence type="ECO:0008006" key="3">
    <source>
        <dbReference type="Google" id="ProtNLM"/>
    </source>
</evidence>
<reference evidence="1" key="1">
    <citation type="submission" date="2022-12" db="EMBL/GenBank/DDBJ databases">
        <title>Reference genome sequencing for broad-spectrum identification of bacterial and archaeal isolates by mass spectrometry.</title>
        <authorList>
            <person name="Sekiguchi Y."/>
            <person name="Tourlousse D.M."/>
        </authorList>
    </citation>
    <scope>NUCLEOTIDE SEQUENCE</scope>
    <source>
        <strain evidence="1">14</strain>
    </source>
</reference>
<keyword evidence="2" id="KW-1185">Reference proteome</keyword>
<dbReference type="AlphaFoldDB" id="A0A9W6CYH3"/>